<dbReference type="EnsemblMetazoa" id="HelroT94757">
    <property type="protein sequence ID" value="HelroP94757"/>
    <property type="gene ID" value="HelroG94757"/>
</dbReference>
<dbReference type="Pfam" id="PF01553">
    <property type="entry name" value="Acyltransferase"/>
    <property type="match status" value="1"/>
</dbReference>
<accession>T1G928</accession>
<protein>
    <recommendedName>
        <fullName evidence="2">1-acylglycerol-3-phosphate O-acyltransferase</fullName>
        <ecNumber evidence="2">2.3.1.51</ecNumber>
    </recommendedName>
</protein>
<evidence type="ECO:0000256" key="4">
    <source>
        <dbReference type="ARBA" id="ARBA00023315"/>
    </source>
</evidence>
<dbReference type="HOGENOM" id="CLU_027938_10_2_1"/>
<evidence type="ECO:0000313" key="8">
    <source>
        <dbReference type="Proteomes" id="UP000015101"/>
    </source>
</evidence>
<dbReference type="PANTHER" id="PTHR10434">
    <property type="entry name" value="1-ACYL-SN-GLYCEROL-3-PHOSPHATE ACYLTRANSFERASE"/>
    <property type="match status" value="1"/>
</dbReference>
<evidence type="ECO:0000256" key="2">
    <source>
        <dbReference type="ARBA" id="ARBA00013211"/>
    </source>
</evidence>
<evidence type="ECO:0000313" key="7">
    <source>
        <dbReference type="EnsemblMetazoa" id="HelroP94757"/>
    </source>
</evidence>
<dbReference type="FunCoup" id="T1G928">
    <property type="interactions" value="1053"/>
</dbReference>
<dbReference type="OMA" id="VHGIENQ"/>
<dbReference type="Proteomes" id="UP000015101">
    <property type="component" value="Unassembled WGS sequence"/>
</dbReference>
<dbReference type="EC" id="2.3.1.51" evidence="2"/>
<dbReference type="EMBL" id="KB096742">
    <property type="protein sequence ID" value="ESO02706.1"/>
    <property type="molecule type" value="Genomic_DNA"/>
</dbReference>
<reference evidence="6 8" key="2">
    <citation type="journal article" date="2013" name="Nature">
        <title>Insights into bilaterian evolution from three spiralian genomes.</title>
        <authorList>
            <person name="Simakov O."/>
            <person name="Marletaz F."/>
            <person name="Cho S.J."/>
            <person name="Edsinger-Gonzales E."/>
            <person name="Havlak P."/>
            <person name="Hellsten U."/>
            <person name="Kuo D.H."/>
            <person name="Larsson T."/>
            <person name="Lv J."/>
            <person name="Arendt D."/>
            <person name="Savage R."/>
            <person name="Osoegawa K."/>
            <person name="de Jong P."/>
            <person name="Grimwood J."/>
            <person name="Chapman J.A."/>
            <person name="Shapiro H."/>
            <person name="Aerts A."/>
            <person name="Otillar R.P."/>
            <person name="Terry A.Y."/>
            <person name="Boore J.L."/>
            <person name="Grigoriev I.V."/>
            <person name="Lindberg D.R."/>
            <person name="Seaver E.C."/>
            <person name="Weisblat D.A."/>
            <person name="Putnam N.H."/>
            <person name="Rokhsar D.S."/>
        </authorList>
    </citation>
    <scope>NUCLEOTIDE SEQUENCE</scope>
</reference>
<dbReference type="KEGG" id="hro:HELRODRAFT_94757"/>
<evidence type="ECO:0000259" key="5">
    <source>
        <dbReference type="SMART" id="SM00563"/>
    </source>
</evidence>
<keyword evidence="8" id="KW-1185">Reference proteome</keyword>
<proteinExistence type="predicted"/>
<dbReference type="SMART" id="SM00563">
    <property type="entry name" value="PlsC"/>
    <property type="match status" value="1"/>
</dbReference>
<organism evidence="7 8">
    <name type="scientific">Helobdella robusta</name>
    <name type="common">Californian leech</name>
    <dbReference type="NCBI Taxonomy" id="6412"/>
    <lineage>
        <taxon>Eukaryota</taxon>
        <taxon>Metazoa</taxon>
        <taxon>Spiralia</taxon>
        <taxon>Lophotrochozoa</taxon>
        <taxon>Annelida</taxon>
        <taxon>Clitellata</taxon>
        <taxon>Hirudinea</taxon>
        <taxon>Rhynchobdellida</taxon>
        <taxon>Glossiphoniidae</taxon>
        <taxon>Helobdella</taxon>
    </lineage>
</organism>
<reference evidence="7" key="3">
    <citation type="submission" date="2015-06" db="UniProtKB">
        <authorList>
            <consortium name="EnsemblMetazoa"/>
        </authorList>
    </citation>
    <scope>IDENTIFICATION</scope>
</reference>
<dbReference type="InParanoid" id="T1G928"/>
<reference evidence="8" key="1">
    <citation type="submission" date="2012-12" db="EMBL/GenBank/DDBJ databases">
        <authorList>
            <person name="Hellsten U."/>
            <person name="Grimwood J."/>
            <person name="Chapman J.A."/>
            <person name="Shapiro H."/>
            <person name="Aerts A."/>
            <person name="Otillar R.P."/>
            <person name="Terry A.Y."/>
            <person name="Boore J.L."/>
            <person name="Simakov O."/>
            <person name="Marletaz F."/>
            <person name="Cho S.-J."/>
            <person name="Edsinger-Gonzales E."/>
            <person name="Havlak P."/>
            <person name="Kuo D.-H."/>
            <person name="Larsson T."/>
            <person name="Lv J."/>
            <person name="Arendt D."/>
            <person name="Savage R."/>
            <person name="Osoegawa K."/>
            <person name="de Jong P."/>
            <person name="Lindberg D.R."/>
            <person name="Seaver E.C."/>
            <person name="Weisblat D.A."/>
            <person name="Putnam N.H."/>
            <person name="Grigoriev I.V."/>
            <person name="Rokhsar D.S."/>
        </authorList>
    </citation>
    <scope>NUCLEOTIDE SEQUENCE</scope>
</reference>
<evidence type="ECO:0000313" key="6">
    <source>
        <dbReference type="EMBL" id="ESO02706.1"/>
    </source>
</evidence>
<dbReference type="CTD" id="20217575"/>
<dbReference type="AlphaFoldDB" id="T1G928"/>
<feature type="domain" description="Phospholipid/glycerol acyltransferase" evidence="5">
    <location>
        <begin position="1"/>
        <end position="101"/>
    </location>
</feature>
<dbReference type="OrthoDB" id="202234at2759"/>
<comment type="pathway">
    <text evidence="1">Phospholipid metabolism; CDP-diacylglycerol biosynthesis; CDP-diacylglycerol from sn-glycerol 3-phosphate: step 2/3.</text>
</comment>
<name>T1G928_HELRO</name>
<dbReference type="CDD" id="cd07989">
    <property type="entry name" value="LPLAT_AGPAT-like"/>
    <property type="match status" value="1"/>
</dbReference>
<dbReference type="PANTHER" id="PTHR10434:SF11">
    <property type="entry name" value="1-ACYL-SN-GLYCEROL-3-PHOSPHATE ACYLTRANSFERASE"/>
    <property type="match status" value="1"/>
</dbReference>
<dbReference type="eggNOG" id="KOG2848">
    <property type="taxonomic scope" value="Eukaryota"/>
</dbReference>
<evidence type="ECO:0000256" key="3">
    <source>
        <dbReference type="ARBA" id="ARBA00022679"/>
    </source>
</evidence>
<dbReference type="RefSeq" id="XP_009020114.1">
    <property type="nucleotide sequence ID" value="XM_009021866.1"/>
</dbReference>
<dbReference type="GeneID" id="20217575"/>
<gene>
    <name evidence="7" type="primary">20217575</name>
    <name evidence="6" type="ORF">HELRODRAFT_94757</name>
</gene>
<dbReference type="InterPro" id="IPR002123">
    <property type="entry name" value="Plipid/glycerol_acylTrfase"/>
</dbReference>
<dbReference type="GO" id="GO:0003841">
    <property type="term" value="F:1-acylglycerol-3-phosphate O-acyltransferase activity"/>
    <property type="evidence" value="ECO:0007669"/>
    <property type="project" value="UniProtKB-EC"/>
</dbReference>
<dbReference type="SUPFAM" id="SSF69593">
    <property type="entry name" value="Glycerol-3-phosphate (1)-acyltransferase"/>
    <property type="match status" value="1"/>
</dbReference>
<keyword evidence="4" id="KW-0012">Acyltransferase</keyword>
<keyword evidence="3" id="KW-0808">Transferase</keyword>
<dbReference type="EMBL" id="AMQM01000992">
    <property type="status" value="NOT_ANNOTATED_CDS"/>
    <property type="molecule type" value="Genomic_DNA"/>
</dbReference>
<sequence length="160" mass="17818">MAEVLPPDTTALAKKELVYLGSFGIAAWLSGIIFVDRANHTSAINTMKHVAEIMKEKKANIWIFPEGTRSMKGTLLPFKKGAFHLAVGAQIPIVPVIFSNYKSFFDHEDPTFEKGEIVATCLEAISTKGLTSDDVDSLIQQIREKMLRVFHKNDDPNKIN</sequence>
<dbReference type="STRING" id="6412.T1G928"/>
<evidence type="ECO:0000256" key="1">
    <source>
        <dbReference type="ARBA" id="ARBA00004728"/>
    </source>
</evidence>